<dbReference type="InterPro" id="IPR016763">
    <property type="entry name" value="VAP"/>
</dbReference>
<sequence>MDMDPCNRPNAWDIISELNEMKNKMKNKNYDEFSDDQLSNVEAMLCVEPLELYFPFEQNKKISCSLELTNNTESYIAFDIRVERSDLFSVQPEKDVIGPGSKHTVIITLQAQKKVPELKHSTNLFIVKSTRVDEVLKSMQITENVFTENTVKVVDMVTLTVAFDAPQTPEERKQDLPVTSQSISSVGEYEKTYGTPPQIYVEVLYHGTSRRVFVKAASSKVDGDIFTSDGFLHQVSIKAPCSGLWLLMRMSTTGPSRTLRELSLPSLDMLVPQPSDEKAMASSYVLNPIIISMAEANKFFGAKEENPYTHLPDLEALCQTFYHEGVPRDLYSGCFSHSLWEEKPKIGTRQHLEKQKELLNMRRSFSPQDASEAEIEYNFPSNHLKSEVFDQEIIGRVLGKLYKDDIELHGTEVKQAKRLLDSCFEPSPYEGLCGVYALGVTEEEKEEPYIPYEISGKKFPKALCDFGSRVSLMAYDAFMSMTYGTQQQLMRTELELIMADGRKTKPLGVIKNVEIEISLKTMPVDFFVLDNKETGVEDIILGRPFLRLVQAVLDAGKGQITLHLGEEEVQFQFNDPSHQDSSCYQEFCPEEDERIGMDMGDPLDHIMCGIDKYTASANRRDPGADRLNHIGSTDRRDPCVDRLKYTGSIGRRDPGADRLNHTDSTDRHDLGTDRLNQENPEFEPLGELDPDEAPEVEQKELVKELHIEYLGKNKTYPVIMNNTLTKEEIERLLVVLKRYKKAIGYTLDDIKEISPAFCTHKINLEENTKPVVEGMRRYTMESFLYLAKPLSYEDFLSFERSLTEQEKEELDEESALTIHKCRLYGEHDIAAKYELKLQEEVEEAMYQQDAETDLQARRDESFPKVELQLAEDPAFIPRDLIYDDGCRVVPGGRTPKEFNDEIYEGSRIRSLGSPKFENRETLAECSNDRAAETSIRVNGNAEGSGGSRNGGRTPLHRSAQPMRDRLRGI</sequence>
<dbReference type="Gene3D" id="2.60.40.10">
    <property type="entry name" value="Immunoglobulins"/>
    <property type="match status" value="1"/>
</dbReference>
<dbReference type="InterPro" id="IPR008962">
    <property type="entry name" value="PapD-like_sf"/>
</dbReference>
<dbReference type="AlphaFoldDB" id="A0AAV5D8R8"/>
<dbReference type="PANTHER" id="PTHR10809:SF6">
    <property type="entry name" value="AT11025P-RELATED"/>
    <property type="match status" value="1"/>
</dbReference>
<dbReference type="Gene3D" id="2.40.70.10">
    <property type="entry name" value="Acid Proteases"/>
    <property type="match status" value="1"/>
</dbReference>
<evidence type="ECO:0000256" key="6">
    <source>
        <dbReference type="SAM" id="MobiDB-lite"/>
    </source>
</evidence>
<comment type="caution">
    <text evidence="8">The sequence shown here is derived from an EMBL/GenBank/DDBJ whole genome shotgun (WGS) entry which is preliminary data.</text>
</comment>
<feature type="domain" description="MSP" evidence="7">
    <location>
        <begin position="44"/>
        <end position="164"/>
    </location>
</feature>
<dbReference type="SUPFAM" id="SSF49354">
    <property type="entry name" value="PapD-like"/>
    <property type="match status" value="1"/>
</dbReference>
<dbReference type="GO" id="GO:0061817">
    <property type="term" value="P:endoplasmic reticulum-plasma membrane tethering"/>
    <property type="evidence" value="ECO:0007669"/>
    <property type="project" value="TreeGrafter"/>
</dbReference>
<organism evidence="8 9">
    <name type="scientific">Eleusine coracana subsp. coracana</name>
    <dbReference type="NCBI Taxonomy" id="191504"/>
    <lineage>
        <taxon>Eukaryota</taxon>
        <taxon>Viridiplantae</taxon>
        <taxon>Streptophyta</taxon>
        <taxon>Embryophyta</taxon>
        <taxon>Tracheophyta</taxon>
        <taxon>Spermatophyta</taxon>
        <taxon>Magnoliopsida</taxon>
        <taxon>Liliopsida</taxon>
        <taxon>Poales</taxon>
        <taxon>Poaceae</taxon>
        <taxon>PACMAD clade</taxon>
        <taxon>Chloridoideae</taxon>
        <taxon>Cynodonteae</taxon>
        <taxon>Eleusininae</taxon>
        <taxon>Eleusine</taxon>
    </lineage>
</organism>
<evidence type="ECO:0000256" key="5">
    <source>
        <dbReference type="ARBA" id="ARBA00023136"/>
    </source>
</evidence>
<evidence type="ECO:0000313" key="9">
    <source>
        <dbReference type="Proteomes" id="UP001054889"/>
    </source>
</evidence>
<dbReference type="EMBL" id="BQKI01000013">
    <property type="protein sequence ID" value="GJN06811.1"/>
    <property type="molecule type" value="Genomic_DNA"/>
</dbReference>
<keyword evidence="4" id="KW-1133">Transmembrane helix</keyword>
<proteinExistence type="inferred from homology"/>
<dbReference type="InterPro" id="IPR000535">
    <property type="entry name" value="MSP_dom"/>
</dbReference>
<keyword evidence="9" id="KW-1185">Reference proteome</keyword>
<evidence type="ECO:0000256" key="2">
    <source>
        <dbReference type="ARBA" id="ARBA00008932"/>
    </source>
</evidence>
<comment type="similarity">
    <text evidence="2">Belongs to the VAMP-associated protein (VAP) (TC 9.B.17) family.</text>
</comment>
<dbReference type="PROSITE" id="PS50202">
    <property type="entry name" value="MSP"/>
    <property type="match status" value="1"/>
</dbReference>
<name>A0AAV5D8R8_ELECO</name>
<evidence type="ECO:0000256" key="4">
    <source>
        <dbReference type="ARBA" id="ARBA00022989"/>
    </source>
</evidence>
<evidence type="ECO:0000256" key="3">
    <source>
        <dbReference type="ARBA" id="ARBA00022692"/>
    </source>
</evidence>
<reference evidence="8" key="1">
    <citation type="journal article" date="2018" name="DNA Res.">
        <title>Multiple hybrid de novo genome assembly of finger millet, an orphan allotetraploid crop.</title>
        <authorList>
            <person name="Hatakeyama M."/>
            <person name="Aluri S."/>
            <person name="Balachadran M.T."/>
            <person name="Sivarajan S.R."/>
            <person name="Patrignani A."/>
            <person name="Gruter S."/>
            <person name="Poveda L."/>
            <person name="Shimizu-Inatsugi R."/>
            <person name="Baeten J."/>
            <person name="Francoijs K.J."/>
            <person name="Nataraja K.N."/>
            <person name="Reddy Y.A.N."/>
            <person name="Phadnis S."/>
            <person name="Ravikumar R.L."/>
            <person name="Schlapbach R."/>
            <person name="Sreeman S.M."/>
            <person name="Shimizu K.K."/>
        </authorList>
    </citation>
    <scope>NUCLEOTIDE SEQUENCE</scope>
</reference>
<dbReference type="Pfam" id="PF00635">
    <property type="entry name" value="Motile_Sperm"/>
    <property type="match status" value="1"/>
</dbReference>
<protein>
    <recommendedName>
        <fullName evidence="7">MSP domain-containing protein</fullName>
    </recommendedName>
</protein>
<feature type="region of interest" description="Disordered" evidence="6">
    <location>
        <begin position="645"/>
        <end position="690"/>
    </location>
</feature>
<dbReference type="GO" id="GO:0005789">
    <property type="term" value="C:endoplasmic reticulum membrane"/>
    <property type="evidence" value="ECO:0007669"/>
    <property type="project" value="InterPro"/>
</dbReference>
<dbReference type="InterPro" id="IPR013783">
    <property type="entry name" value="Ig-like_fold"/>
</dbReference>
<feature type="region of interest" description="Disordered" evidence="6">
    <location>
        <begin position="925"/>
        <end position="969"/>
    </location>
</feature>
<dbReference type="GO" id="GO:0005886">
    <property type="term" value="C:plasma membrane"/>
    <property type="evidence" value="ECO:0007669"/>
    <property type="project" value="TreeGrafter"/>
</dbReference>
<evidence type="ECO:0000259" key="7">
    <source>
        <dbReference type="PROSITE" id="PS50202"/>
    </source>
</evidence>
<gene>
    <name evidence="8" type="primary">ga24576</name>
    <name evidence="8" type="ORF">PR202_ga24576</name>
</gene>
<dbReference type="CDD" id="cd00303">
    <property type="entry name" value="retropepsin_like"/>
    <property type="match status" value="1"/>
</dbReference>
<dbReference type="Proteomes" id="UP001054889">
    <property type="component" value="Unassembled WGS sequence"/>
</dbReference>
<comment type="subcellular location">
    <subcellularLocation>
        <location evidence="1">Membrane</location>
        <topology evidence="1">Single-pass type IV membrane protein</topology>
    </subcellularLocation>
</comment>
<dbReference type="PANTHER" id="PTHR10809">
    <property type="entry name" value="VESICLE-ASSOCIATED MEMBRANE PROTEIN-ASSOCIATED PROTEIN"/>
    <property type="match status" value="1"/>
</dbReference>
<dbReference type="InterPro" id="IPR021109">
    <property type="entry name" value="Peptidase_aspartic_dom_sf"/>
</dbReference>
<feature type="compositionally biased region" description="Acidic residues" evidence="6">
    <location>
        <begin position="680"/>
        <end position="690"/>
    </location>
</feature>
<dbReference type="GO" id="GO:0090158">
    <property type="term" value="P:endoplasmic reticulum membrane organization"/>
    <property type="evidence" value="ECO:0007669"/>
    <property type="project" value="TreeGrafter"/>
</dbReference>
<evidence type="ECO:0000256" key="1">
    <source>
        <dbReference type="ARBA" id="ARBA00004211"/>
    </source>
</evidence>
<feature type="compositionally biased region" description="Basic and acidic residues" evidence="6">
    <location>
        <begin position="645"/>
        <end position="676"/>
    </location>
</feature>
<reference evidence="8" key="2">
    <citation type="submission" date="2021-12" db="EMBL/GenBank/DDBJ databases">
        <title>Resequencing data analysis of finger millet.</title>
        <authorList>
            <person name="Hatakeyama M."/>
            <person name="Aluri S."/>
            <person name="Balachadran M.T."/>
            <person name="Sivarajan S.R."/>
            <person name="Poveda L."/>
            <person name="Shimizu-Inatsugi R."/>
            <person name="Schlapbach R."/>
            <person name="Sreeman S.M."/>
            <person name="Shimizu K.K."/>
        </authorList>
    </citation>
    <scope>NUCLEOTIDE SEQUENCE</scope>
</reference>
<keyword evidence="5" id="KW-0472">Membrane</keyword>
<accession>A0AAV5D8R8</accession>
<evidence type="ECO:0000313" key="8">
    <source>
        <dbReference type="EMBL" id="GJN06811.1"/>
    </source>
</evidence>
<keyword evidence="3" id="KW-0812">Transmembrane</keyword>